<dbReference type="PANTHER" id="PTHR47485:SF1">
    <property type="entry name" value="THYLAKOID LUMENAL 17.4 KDA PROTEIN, CHLOROPLASTIC"/>
    <property type="match status" value="1"/>
</dbReference>
<proteinExistence type="predicted"/>
<reference evidence="3 4" key="1">
    <citation type="journal article" date="2013" name="Genome Announc.">
        <title>Complete Genome Sequence of Burkholderia sp. Strain RPE64, Bacterial Symbiont of the Bean Bug Riptortus pedestris.</title>
        <authorList>
            <person name="Shibata T.F."/>
            <person name="Maeda T."/>
            <person name="Nikoh N."/>
            <person name="Yamaguchi K."/>
            <person name="Oshima K."/>
            <person name="Hattori M."/>
            <person name="Nishiyama T."/>
            <person name="Hasebe M."/>
            <person name="Fukatsu T."/>
            <person name="Kikuchi Y."/>
            <person name="Shigenobu S."/>
        </authorList>
    </citation>
    <scope>NUCLEOTIDE SEQUENCE [LARGE SCALE GENOMIC DNA]</scope>
</reference>
<dbReference type="PANTHER" id="PTHR47485">
    <property type="entry name" value="THYLAKOID LUMENAL 17.4 KDA PROTEIN, CHLOROPLASTIC"/>
    <property type="match status" value="1"/>
</dbReference>
<dbReference type="EMBL" id="AP013060">
    <property type="protein sequence ID" value="BAN26546.1"/>
    <property type="molecule type" value="Genomic_DNA"/>
</dbReference>
<evidence type="ECO:0000256" key="1">
    <source>
        <dbReference type="ARBA" id="ARBA00022737"/>
    </source>
</evidence>
<dbReference type="InterPro" id="IPR001646">
    <property type="entry name" value="5peptide_repeat"/>
</dbReference>
<dbReference type="InterPro" id="IPR018683">
    <property type="entry name" value="DUF2169"/>
</dbReference>
<evidence type="ECO:0000313" key="4">
    <source>
        <dbReference type="Proteomes" id="UP000013966"/>
    </source>
</evidence>
<sequence>MKVLKPLDMALLYRAFRFARRDSLALSLMACFRFDAPGGTDSLVPENETWARVEQALGQDGILDQGYPKPAGEYLVYGAACAPHGSEVEQMRVSVRVAGLAKSLVVSGERHFGMSGMPSRPVPYTRMPITPATAFGGAEWAANPSGKGCVAPAQDGGVQQALPNVEYEAKRMLGRNDRPDPAGFWALDSMSPQRRQYLGTCDERWAATDWPHLPADTRQQFFMSAPSDQWLASGYFTGDETFDIQNMDARRPLLQGRLPGLRARCFVYGPMPASSASSASSGSSGSVVREVEARADTVWLFPELGCGIVLYRAMAAVTDSDASDVTHMLAAWETLTSAPLPFEHYRDQLLDSLRKAADATPAESAPPPVAPAAAALVPEMPAAPIPAEAAQELAQVQSMTADLNRQTDAFMSQHGLTAKDLEPFLKFEEPPAPVSLAEVERMTAAQNARTQAFMQTHGLSDADLAPFLKAADPGPEASLADLPAMAAKMQDATREMLQKAGMTEAEVSGWLAANPATASLAALPQPGTPLPAVDPAALAALATLPKTPGLPPAPELAAPPLPAPASPTAQLTREQVVARHAARESLAGYDLSGVDLSALDLSGADFSSALLEKTSFAKSTLQAAKFTQALLKETDFSGADLQRAELVDTSGGSGKFADADLRAAKLTGGDFSKADFGAARLGEARLDRALFSQAKMAGVDASACHAHETQFDAADLTGANFRGASLDRATFRESALGGVNFENAACEHVVFHGAQAQKAVFTGANLAASRAQSACFDGAQFAGANLGRANWQGTQLRGANFAGALLDHADFSGAQAVTATFRRASAQGAKFAKADLSGADLSAVNLFKGSLRKAKIDGTLLTHANLYGVNFDETQPTLAAVEGSNIERTILKFRPPVV</sequence>
<dbReference type="STRING" id="758793.BRPE64_CCDS04630"/>
<reference evidence="3 4" key="2">
    <citation type="journal article" date="2018" name="Int. J. Syst. Evol. Microbiol.">
        <title>Burkholderia insecticola sp. nov., a gut symbiotic bacterium of the bean bug Riptortus pedestris.</title>
        <authorList>
            <person name="Takeshita K."/>
            <person name="Tamaki H."/>
            <person name="Ohbayashi T."/>
            <person name="Meng X.-Y."/>
            <person name="Sone T."/>
            <person name="Mitani Y."/>
            <person name="Peeters C."/>
            <person name="Kikuchi Y."/>
            <person name="Vandamme P."/>
        </authorList>
    </citation>
    <scope>NUCLEOTIDE SEQUENCE [LARGE SCALE GENOMIC DNA]</scope>
    <source>
        <strain evidence="3">RPE64</strain>
    </source>
</reference>
<dbReference type="HOGENOM" id="CLU_007055_0_0_4"/>
<keyword evidence="4" id="KW-1185">Reference proteome</keyword>
<dbReference type="AlphaFoldDB" id="R4X266"/>
<dbReference type="RefSeq" id="WP_016347255.1">
    <property type="nucleotide sequence ID" value="NC_021288.1"/>
</dbReference>
<name>R4X266_9BURK</name>
<evidence type="ECO:0000259" key="2">
    <source>
        <dbReference type="Pfam" id="PF09937"/>
    </source>
</evidence>
<dbReference type="Pfam" id="PF13599">
    <property type="entry name" value="Pentapeptide_4"/>
    <property type="match status" value="1"/>
</dbReference>
<dbReference type="PATRIC" id="fig|758793.3.peg.4779"/>
<evidence type="ECO:0000313" key="3">
    <source>
        <dbReference type="EMBL" id="BAN26546.1"/>
    </source>
</evidence>
<dbReference type="OrthoDB" id="237820at2"/>
<dbReference type="Gene3D" id="2.160.20.80">
    <property type="entry name" value="E3 ubiquitin-protein ligase SopA"/>
    <property type="match status" value="3"/>
</dbReference>
<organism evidence="3 4">
    <name type="scientific">Caballeronia insecticola</name>
    <dbReference type="NCBI Taxonomy" id="758793"/>
    <lineage>
        <taxon>Bacteria</taxon>
        <taxon>Pseudomonadati</taxon>
        <taxon>Pseudomonadota</taxon>
        <taxon>Betaproteobacteria</taxon>
        <taxon>Burkholderiales</taxon>
        <taxon>Burkholderiaceae</taxon>
        <taxon>Caballeronia</taxon>
    </lineage>
</organism>
<dbReference type="Pfam" id="PF09937">
    <property type="entry name" value="DUF2169"/>
    <property type="match status" value="1"/>
</dbReference>
<gene>
    <name evidence="3" type="ORF">BRPE64_CCDS04630</name>
</gene>
<dbReference type="SUPFAM" id="SSF141571">
    <property type="entry name" value="Pentapeptide repeat-like"/>
    <property type="match status" value="2"/>
</dbReference>
<protein>
    <submittedName>
        <fullName evidence="3">Pentapeptide repeat protein</fullName>
    </submittedName>
</protein>
<dbReference type="KEGG" id="buo:BRPE64_CCDS04630"/>
<accession>R4X266</accession>
<dbReference type="Pfam" id="PF00805">
    <property type="entry name" value="Pentapeptide"/>
    <property type="match status" value="3"/>
</dbReference>
<keyword evidence="1" id="KW-0677">Repeat</keyword>
<dbReference type="Proteomes" id="UP000013966">
    <property type="component" value="Chromosome 3"/>
</dbReference>
<feature type="domain" description="DUF2169" evidence="2">
    <location>
        <begin position="21"/>
        <end position="312"/>
    </location>
</feature>